<sequence length="1014" mass="113824">MHNCLYHRVMLRRRPQGIIGSCRFGLSYRNVWHITSRLCNAGNTGSPQTATGASAETAIGGRMDDTRAHQWNDTTLLNDIARILCQLLSQRGTAKQDKSEGSQETKSLHVHELFRELGVELRYQLQNSSFGLLDRALQSKPEWFVLSANGSAVSCTEAMRLHLEGIGREGCTDTIPGAANVPDLECKARSVRCSKPAGHLISCKTNVLVHGPLATTPVDVSKPPITPEEIEQLKLRRLICPLNLYFLLDGPPVTLFPSGDKPRRLSDQFQELDALYVAKGFFSPSEVAAAFIHITPTFFVETRHVLNAMSPDVAHSFERHMSRDHIVDAFFKKYPMIFKLKTGKFQKASVKLNLDFPFVRDYPGCGRADRPLRRYNQEYRATVGGLSARPLPSAEPAANARRGEPHIDVKIFEVLVRNLPRVPTDPTIPKQQLEEQRCQSFPLVEWINKFSQDDIETLNSVPQARVLTLMTRYVRIFQLMCHGEDGNVFTESKCLDQLRNGRRSLPEERSNASRAASDPTKLDEDLQGEVVDFGVDDIEDEDGKTPDTALIASKEEVKRREANLSAALRDDLIGLDEILLEGKCPSVEPVEKDGVTSGQDNGDSASLKNPEDGDDEVDGFEGGSNCAEGDDVFLPCGEGNDETEFRRSRNVDSSFPNEEEGQSGFYIPSRYDIIYVRRLPKHIAPRSLSDYNVATTPEPELLQYLVAFLNPPPSLHGNLMKKVPSPLKFAEGKPPMPWRWVPVQRIYASLSKEQKRLLRPYKGLVHFMRLHGEVFELSDDFLHVIAHDPQGKIPPFVPTQTVFNSEDRVLLPPTLDDDENSKASLIGDTERNKFRSILGASQIPTDRRQLLLLDPQNPLLDHEVLCEEVSFFMPDHPVSLHQLVARLPPILKAALSHRHRNNFKSSKHLTVWSDGTRMMLQKSKLGVPEAALQAEEGLSVEDAVECIREVVPDEGIMVGHLQRMLPSAAKRTLKEQFGGLHTALLGYPQYFYIEKNGEDRNSSMLFLVERLQHE</sequence>
<dbReference type="AlphaFoldDB" id="C9ZMQ0"/>
<feature type="compositionally biased region" description="Polar residues" evidence="1">
    <location>
        <begin position="596"/>
        <end position="607"/>
    </location>
</feature>
<dbReference type="Proteomes" id="UP000002316">
    <property type="component" value="Chromosome 4"/>
</dbReference>
<dbReference type="RefSeq" id="XP_011772842.1">
    <property type="nucleotide sequence ID" value="XM_011774540.1"/>
</dbReference>
<proteinExistence type="predicted"/>
<evidence type="ECO:0000256" key="1">
    <source>
        <dbReference type="SAM" id="MobiDB-lite"/>
    </source>
</evidence>
<reference evidence="3" key="1">
    <citation type="journal article" date="2010" name="PLoS Negl. Trop. Dis.">
        <title>The genome sequence of Trypanosoma brucei gambiense, causative agent of chronic human african trypanosomiasis.</title>
        <authorList>
            <person name="Jackson A.P."/>
            <person name="Sanders M."/>
            <person name="Berry A."/>
            <person name="McQuillan J."/>
            <person name="Aslett M.A."/>
            <person name="Quail M.A."/>
            <person name="Chukualim B."/>
            <person name="Capewell P."/>
            <person name="MacLeod A."/>
            <person name="Melville S.E."/>
            <person name="Gibson W."/>
            <person name="Barry J.D."/>
            <person name="Berriman M."/>
            <person name="Hertz-Fowler C."/>
        </authorList>
    </citation>
    <scope>NUCLEOTIDE SEQUENCE [LARGE SCALE GENOMIC DNA]</scope>
    <source>
        <strain evidence="3">MHOM/CI/86/DAL972</strain>
    </source>
</reference>
<evidence type="ECO:0000313" key="2">
    <source>
        <dbReference type="EMBL" id="CBH10553.1"/>
    </source>
</evidence>
<dbReference type="KEGG" id="tbg:TbgDal_IV2540"/>
<protein>
    <submittedName>
        <fullName evidence="2">Uncharacterized protein</fullName>
    </submittedName>
</protein>
<dbReference type="OrthoDB" id="242583at2759"/>
<dbReference type="GeneID" id="23859676"/>
<feature type="region of interest" description="Disordered" evidence="1">
    <location>
        <begin position="501"/>
        <end position="529"/>
    </location>
</feature>
<organism evidence="2 3">
    <name type="scientific">Trypanosoma brucei gambiense (strain MHOM/CI/86/DAL972)</name>
    <dbReference type="NCBI Taxonomy" id="679716"/>
    <lineage>
        <taxon>Eukaryota</taxon>
        <taxon>Discoba</taxon>
        <taxon>Euglenozoa</taxon>
        <taxon>Kinetoplastea</taxon>
        <taxon>Metakinetoplastina</taxon>
        <taxon>Trypanosomatida</taxon>
        <taxon>Trypanosomatidae</taxon>
        <taxon>Trypanosoma</taxon>
    </lineage>
</organism>
<dbReference type="VEuPathDB" id="TriTrypDB:Tbg972.4.2540"/>
<evidence type="ECO:0000313" key="3">
    <source>
        <dbReference type="Proteomes" id="UP000002316"/>
    </source>
</evidence>
<feature type="region of interest" description="Disordered" evidence="1">
    <location>
        <begin position="586"/>
        <end position="659"/>
    </location>
</feature>
<accession>C9ZMQ0</accession>
<gene>
    <name evidence="2" type="ORF">TbgDal_IV2540</name>
</gene>
<name>C9ZMQ0_TRYB9</name>
<dbReference type="EMBL" id="FN554967">
    <property type="protein sequence ID" value="CBH10553.1"/>
    <property type="molecule type" value="Genomic_DNA"/>
</dbReference>